<dbReference type="GO" id="GO:0000774">
    <property type="term" value="F:adenyl-nucleotide exchange factor activity"/>
    <property type="evidence" value="ECO:0007669"/>
    <property type="project" value="TreeGrafter"/>
</dbReference>
<evidence type="ECO:0000259" key="3">
    <source>
        <dbReference type="PROSITE" id="PS51035"/>
    </source>
</evidence>
<evidence type="ECO:0000256" key="1">
    <source>
        <dbReference type="ARBA" id="ARBA00023186"/>
    </source>
</evidence>
<accession>A0A7J8UL23</accession>
<dbReference type="SUPFAM" id="SSF63491">
    <property type="entry name" value="BAG domain"/>
    <property type="match status" value="1"/>
</dbReference>
<keyword evidence="1" id="KW-0143">Chaperone</keyword>
<feature type="compositionally biased region" description="Basic and acidic residues" evidence="2">
    <location>
        <begin position="10"/>
        <end position="48"/>
    </location>
</feature>
<proteinExistence type="predicted"/>
<dbReference type="PANTHER" id="PTHR12329">
    <property type="entry name" value="BCL2-ASSOCIATED ATHANOGENE"/>
    <property type="match status" value="1"/>
</dbReference>
<dbReference type="PROSITE" id="PS51035">
    <property type="entry name" value="BAG"/>
    <property type="match status" value="1"/>
</dbReference>
<dbReference type="AlphaFoldDB" id="A0A7J8UL23"/>
<dbReference type="OrthoDB" id="417450at2759"/>
<keyword evidence="5" id="KW-1185">Reference proteome</keyword>
<feature type="domain" description="BAG" evidence="3">
    <location>
        <begin position="80"/>
        <end position="124"/>
    </location>
</feature>
<comment type="caution">
    <text evidence="4">The sequence shown here is derived from an EMBL/GenBank/DDBJ whole genome shotgun (WGS) entry which is preliminary data.</text>
</comment>
<gene>
    <name evidence="4" type="ORF">Goklo_018515</name>
</gene>
<evidence type="ECO:0000313" key="5">
    <source>
        <dbReference type="Proteomes" id="UP000593573"/>
    </source>
</evidence>
<dbReference type="InterPro" id="IPR036533">
    <property type="entry name" value="BAG_dom_sf"/>
</dbReference>
<dbReference type="GO" id="GO:0051087">
    <property type="term" value="F:protein-folding chaperone binding"/>
    <property type="evidence" value="ECO:0007669"/>
    <property type="project" value="InterPro"/>
</dbReference>
<feature type="non-terminal residue" evidence="4">
    <location>
        <position position="1"/>
    </location>
</feature>
<dbReference type="Gene3D" id="1.20.58.120">
    <property type="entry name" value="BAG domain"/>
    <property type="match status" value="1"/>
</dbReference>
<organism evidence="4 5">
    <name type="scientific">Gossypium klotzschianum</name>
    <dbReference type="NCBI Taxonomy" id="34286"/>
    <lineage>
        <taxon>Eukaryota</taxon>
        <taxon>Viridiplantae</taxon>
        <taxon>Streptophyta</taxon>
        <taxon>Embryophyta</taxon>
        <taxon>Tracheophyta</taxon>
        <taxon>Spermatophyta</taxon>
        <taxon>Magnoliopsida</taxon>
        <taxon>eudicotyledons</taxon>
        <taxon>Gunneridae</taxon>
        <taxon>Pentapetalae</taxon>
        <taxon>rosids</taxon>
        <taxon>malvids</taxon>
        <taxon>Malvales</taxon>
        <taxon>Malvaceae</taxon>
        <taxon>Malvoideae</taxon>
        <taxon>Gossypium</taxon>
    </lineage>
</organism>
<dbReference type="Pfam" id="PF02179">
    <property type="entry name" value="BAG"/>
    <property type="match status" value="1"/>
</dbReference>
<dbReference type="PANTHER" id="PTHR12329:SF40">
    <property type="entry name" value="BAG FAMILY MOLECULAR CHAPERONE REGULATOR 4"/>
    <property type="match status" value="1"/>
</dbReference>
<dbReference type="EMBL" id="JABFAB010000006">
    <property type="protein sequence ID" value="MBA0651152.1"/>
    <property type="molecule type" value="Genomic_DNA"/>
</dbReference>
<dbReference type="GO" id="GO:0005737">
    <property type="term" value="C:cytoplasm"/>
    <property type="evidence" value="ECO:0007669"/>
    <property type="project" value="TreeGrafter"/>
</dbReference>
<reference evidence="4 5" key="1">
    <citation type="journal article" date="2019" name="Genome Biol. Evol.">
        <title>Insights into the evolution of the New World diploid cottons (Gossypium, subgenus Houzingenia) based on genome sequencing.</title>
        <authorList>
            <person name="Grover C.E."/>
            <person name="Arick M.A. 2nd"/>
            <person name="Thrash A."/>
            <person name="Conover J.L."/>
            <person name="Sanders W.S."/>
            <person name="Peterson D.G."/>
            <person name="Frelichowski J.E."/>
            <person name="Scheffler J.A."/>
            <person name="Scheffler B.E."/>
            <person name="Wendel J.F."/>
        </authorList>
    </citation>
    <scope>NUCLEOTIDE SEQUENCE [LARGE SCALE GENOMIC DNA]</scope>
    <source>
        <strain evidence="4">57</strain>
        <tissue evidence="4">Leaf</tissue>
    </source>
</reference>
<sequence length="181" mass="19888">ELKKNIAKKSGLETDKQRVSIRGKEKDKSKVEETGTAKEKAEETKASKENKVEFVRETEERSKAFVAIVGVRKAWTVAALEKAVNSGTKVFDEEFDVSTELLMRELLKLDGIEAEGEAKLQRKADSLVPVSSHLALPSEALVSISVVLGSAFVGDARTLPIMTKHQQIHDGSYSLNNCFAL</sequence>
<name>A0A7J8UL23_9ROSI</name>
<evidence type="ECO:0000313" key="4">
    <source>
        <dbReference type="EMBL" id="MBA0651152.1"/>
    </source>
</evidence>
<dbReference type="GO" id="GO:0050821">
    <property type="term" value="P:protein stabilization"/>
    <property type="evidence" value="ECO:0007669"/>
    <property type="project" value="TreeGrafter"/>
</dbReference>
<dbReference type="Proteomes" id="UP000593573">
    <property type="component" value="Unassembled WGS sequence"/>
</dbReference>
<dbReference type="InterPro" id="IPR003103">
    <property type="entry name" value="BAG_domain"/>
</dbReference>
<feature type="region of interest" description="Disordered" evidence="2">
    <location>
        <begin position="1"/>
        <end position="48"/>
    </location>
</feature>
<dbReference type="InterPro" id="IPR039773">
    <property type="entry name" value="BAG_chaperone_regulator"/>
</dbReference>
<evidence type="ECO:0000256" key="2">
    <source>
        <dbReference type="SAM" id="MobiDB-lite"/>
    </source>
</evidence>
<protein>
    <recommendedName>
        <fullName evidence="3">BAG domain-containing protein</fullName>
    </recommendedName>
</protein>